<feature type="active site" description="Proton donor" evidence="3">
    <location>
        <position position="362"/>
    </location>
</feature>
<dbReference type="InterPro" id="IPR002433">
    <property type="entry name" value="Orn_de-COase"/>
</dbReference>
<dbReference type="InterPro" id="IPR000183">
    <property type="entry name" value="Orn/DAP/Arg_de-COase"/>
</dbReference>
<dbReference type="Pfam" id="PF02784">
    <property type="entry name" value="Orn_Arg_deC_N"/>
    <property type="match status" value="1"/>
</dbReference>
<gene>
    <name evidence="5" type="ORF">DUT91_23790</name>
</gene>
<dbReference type="InterPro" id="IPR009006">
    <property type="entry name" value="Ala_racemase/Decarboxylase_C"/>
</dbReference>
<sequence>MNKSAHAIGNPFPVIDDCMVVGGIPITRLAERVGQTPFYAYSRSKVAAQVELLRRVIPADIKLHYAIKANPFPMLVRHVAELVDGLDVASSREINLALDTGTTAHDISFAGPGKRDAELRQAIAAGILINAESSNETRRIHAIAQQLGICARVALRINPAFDLKAAGMKMGGGPKQFGIDQEEIAGVLNDLRQRDDWLAFEGFQLFPGSQNLNADNIIDAQNAALDVVAALAEAAPGPVRCFNLGGGFGVPYFPGDRELDVVRVGEAMHRLTEKAKAVLGELEIVLELGRYLVASAGLYVTRITDRKISRGEIFHIVDGGMHHHLAASGNLGQIVRRNYPVLCGNRVNGVSREVATIVGPLCTPLDLLADKMEIATADVGDLVVILQSGAYGLSASPVGFLSQPSALEVLVD</sequence>
<evidence type="ECO:0000259" key="4">
    <source>
        <dbReference type="Pfam" id="PF02784"/>
    </source>
</evidence>
<dbReference type="GO" id="GO:0006596">
    <property type="term" value="P:polyamine biosynthetic process"/>
    <property type="evidence" value="ECO:0007669"/>
    <property type="project" value="InterPro"/>
</dbReference>
<dbReference type="GO" id="GO:0009089">
    <property type="term" value="P:lysine biosynthetic process via diaminopimelate"/>
    <property type="evidence" value="ECO:0007669"/>
    <property type="project" value="TreeGrafter"/>
</dbReference>
<dbReference type="SUPFAM" id="SSF51419">
    <property type="entry name" value="PLP-binding barrel"/>
    <property type="match status" value="1"/>
</dbReference>
<dbReference type="OrthoDB" id="9802241at2"/>
<protein>
    <submittedName>
        <fullName evidence="5">Pyridoxal-dependent decarboxylase, exosortase A system-associated</fullName>
    </submittedName>
</protein>
<dbReference type="CDD" id="cd06839">
    <property type="entry name" value="PLPDE_III_Btrk_like"/>
    <property type="match status" value="1"/>
</dbReference>
<dbReference type="SUPFAM" id="SSF50621">
    <property type="entry name" value="Alanine racemase C-terminal domain-like"/>
    <property type="match status" value="1"/>
</dbReference>
<dbReference type="GO" id="GO:0008836">
    <property type="term" value="F:diaminopimelate decarboxylase activity"/>
    <property type="evidence" value="ECO:0007669"/>
    <property type="project" value="TreeGrafter"/>
</dbReference>
<dbReference type="NCBIfam" id="TIGR03099">
    <property type="entry name" value="dCO2ase_PEP1"/>
    <property type="match status" value="1"/>
</dbReference>
<dbReference type="PRINTS" id="PR01179">
    <property type="entry name" value="ODADCRBXLASE"/>
</dbReference>
<dbReference type="Proteomes" id="UP000253420">
    <property type="component" value="Unassembled WGS sequence"/>
</dbReference>
<feature type="domain" description="Orn/DAP/Arg decarboxylase 2 N-terminal" evidence="4">
    <location>
        <begin position="44"/>
        <end position="294"/>
    </location>
</feature>
<proteinExistence type="predicted"/>
<keyword evidence="6" id="KW-1185">Reference proteome</keyword>
<feature type="modified residue" description="N6-(pyridoxal phosphate)lysine" evidence="3">
    <location>
        <position position="68"/>
    </location>
</feature>
<dbReference type="AlphaFoldDB" id="A0A368JWG7"/>
<name>A0A368JWG7_9HYPH</name>
<evidence type="ECO:0000313" key="6">
    <source>
        <dbReference type="Proteomes" id="UP000253420"/>
    </source>
</evidence>
<dbReference type="InterPro" id="IPR022644">
    <property type="entry name" value="De-COase2_N"/>
</dbReference>
<dbReference type="PANTHER" id="PTHR43727">
    <property type="entry name" value="DIAMINOPIMELATE DECARBOXYLASE"/>
    <property type="match status" value="1"/>
</dbReference>
<dbReference type="InterPro" id="IPR017530">
    <property type="entry name" value="DCO2ase_PEP1"/>
</dbReference>
<dbReference type="Gene3D" id="2.40.37.10">
    <property type="entry name" value="Lyase, Ornithine Decarboxylase, Chain A, domain 1"/>
    <property type="match status" value="1"/>
</dbReference>
<dbReference type="EMBL" id="QOZG01000032">
    <property type="protein sequence ID" value="RCS21497.1"/>
    <property type="molecule type" value="Genomic_DNA"/>
</dbReference>
<accession>A0A368JWG7</accession>
<reference evidence="5 6" key="1">
    <citation type="submission" date="2018-07" db="EMBL/GenBank/DDBJ databases">
        <title>The draft genome of Phyllobacterium salinisoli.</title>
        <authorList>
            <person name="Liu L."/>
            <person name="Li L."/>
            <person name="Zhang X."/>
            <person name="Liang L."/>
        </authorList>
    </citation>
    <scope>NUCLEOTIDE SEQUENCE [LARGE SCALE GENOMIC DNA]</scope>
    <source>
        <strain evidence="5 6">LLAN61</strain>
    </source>
</reference>
<evidence type="ECO:0000256" key="1">
    <source>
        <dbReference type="ARBA" id="ARBA00001933"/>
    </source>
</evidence>
<keyword evidence="2 3" id="KW-0663">Pyridoxal phosphate</keyword>
<dbReference type="InterPro" id="IPR029066">
    <property type="entry name" value="PLP-binding_barrel"/>
</dbReference>
<comment type="caution">
    <text evidence="5">The sequence shown here is derived from an EMBL/GenBank/DDBJ whole genome shotgun (WGS) entry which is preliminary data.</text>
</comment>
<organism evidence="5 6">
    <name type="scientific">Phyllobacterium salinisoli</name>
    <dbReference type="NCBI Taxonomy" id="1899321"/>
    <lineage>
        <taxon>Bacteria</taxon>
        <taxon>Pseudomonadati</taxon>
        <taxon>Pseudomonadota</taxon>
        <taxon>Alphaproteobacteria</taxon>
        <taxon>Hyphomicrobiales</taxon>
        <taxon>Phyllobacteriaceae</taxon>
        <taxon>Phyllobacterium</taxon>
    </lineage>
</organism>
<evidence type="ECO:0000256" key="2">
    <source>
        <dbReference type="ARBA" id="ARBA00022898"/>
    </source>
</evidence>
<comment type="cofactor">
    <cofactor evidence="1 3">
        <name>pyridoxal 5'-phosphate</name>
        <dbReference type="ChEBI" id="CHEBI:597326"/>
    </cofactor>
</comment>
<evidence type="ECO:0000256" key="3">
    <source>
        <dbReference type="PIRSR" id="PIRSR600183-50"/>
    </source>
</evidence>
<dbReference type="PRINTS" id="PR01182">
    <property type="entry name" value="ORNDCRBXLASE"/>
</dbReference>
<dbReference type="RefSeq" id="WP_114442884.1">
    <property type="nucleotide sequence ID" value="NZ_QOZG01000032.1"/>
</dbReference>
<dbReference type="PANTHER" id="PTHR43727:SF2">
    <property type="entry name" value="GROUP IV DECARBOXYLASE"/>
    <property type="match status" value="1"/>
</dbReference>
<evidence type="ECO:0000313" key="5">
    <source>
        <dbReference type="EMBL" id="RCS21497.1"/>
    </source>
</evidence>
<dbReference type="Gene3D" id="3.20.20.10">
    <property type="entry name" value="Alanine racemase"/>
    <property type="match status" value="1"/>
</dbReference>